<feature type="transmembrane region" description="Helical" evidence="6">
    <location>
        <begin position="180"/>
        <end position="201"/>
    </location>
</feature>
<protein>
    <submittedName>
        <fullName evidence="8">Putative transporter</fullName>
    </submittedName>
</protein>
<keyword evidence="3 6" id="KW-0812">Transmembrane</keyword>
<evidence type="ECO:0000256" key="5">
    <source>
        <dbReference type="ARBA" id="ARBA00023136"/>
    </source>
</evidence>
<dbReference type="Proteomes" id="UP000317544">
    <property type="component" value="Chromosome"/>
</dbReference>
<dbReference type="AlphaFoldDB" id="A0A455TA72"/>
<dbReference type="EMBL" id="AP019379">
    <property type="protein sequence ID" value="BBI01232.1"/>
    <property type="molecule type" value="Genomic_DNA"/>
</dbReference>
<gene>
    <name evidence="8" type="primary">yedA</name>
    <name evidence="8" type="ORF">BUCNMO_220</name>
</gene>
<evidence type="ECO:0000256" key="4">
    <source>
        <dbReference type="ARBA" id="ARBA00022989"/>
    </source>
</evidence>
<feature type="domain" description="EamA" evidence="7">
    <location>
        <begin position="151"/>
        <end position="286"/>
    </location>
</feature>
<proteinExistence type="predicted"/>
<dbReference type="RefSeq" id="WP_158344846.1">
    <property type="nucleotide sequence ID" value="NZ_AP019379.1"/>
</dbReference>
<feature type="transmembrane region" description="Helical" evidence="6">
    <location>
        <begin position="120"/>
        <end position="140"/>
    </location>
</feature>
<dbReference type="InterPro" id="IPR037185">
    <property type="entry name" value="EmrE-like"/>
</dbReference>
<dbReference type="InterPro" id="IPR000620">
    <property type="entry name" value="EamA_dom"/>
</dbReference>
<dbReference type="SUPFAM" id="SSF103481">
    <property type="entry name" value="Multidrug resistance efflux transporter EmrE"/>
    <property type="match status" value="2"/>
</dbReference>
<keyword evidence="9" id="KW-1185">Reference proteome</keyword>
<keyword evidence="5 6" id="KW-0472">Membrane</keyword>
<name>A0A455TA72_9GAMM</name>
<dbReference type="Pfam" id="PF00892">
    <property type="entry name" value="EamA"/>
    <property type="match status" value="2"/>
</dbReference>
<feature type="transmembrane region" description="Helical" evidence="6">
    <location>
        <begin position="242"/>
        <end position="262"/>
    </location>
</feature>
<keyword evidence="2" id="KW-1003">Cell membrane</keyword>
<evidence type="ECO:0000256" key="1">
    <source>
        <dbReference type="ARBA" id="ARBA00004651"/>
    </source>
</evidence>
<feature type="transmembrane region" description="Helical" evidence="6">
    <location>
        <begin position="213"/>
        <end position="235"/>
    </location>
</feature>
<feature type="transmembrane region" description="Helical" evidence="6">
    <location>
        <begin position="152"/>
        <end position="168"/>
    </location>
</feature>
<comment type="subcellular location">
    <subcellularLocation>
        <location evidence="1">Cell membrane</location>
        <topology evidence="1">Multi-pass membrane protein</topology>
    </subcellularLocation>
</comment>
<dbReference type="GO" id="GO:0016020">
    <property type="term" value="C:membrane"/>
    <property type="evidence" value="ECO:0007669"/>
    <property type="project" value="UniProtKB-SubCell"/>
</dbReference>
<feature type="transmembrane region" description="Helical" evidence="6">
    <location>
        <begin position="274"/>
        <end position="293"/>
    </location>
</feature>
<feature type="transmembrane region" description="Helical" evidence="6">
    <location>
        <begin position="94"/>
        <end position="115"/>
    </location>
</feature>
<organism evidence="8 9">
    <name type="scientific">Buchnera aphidicola</name>
    <name type="common">Nipponaphis monzeni</name>
    <dbReference type="NCBI Taxonomy" id="2495405"/>
    <lineage>
        <taxon>Bacteria</taxon>
        <taxon>Pseudomonadati</taxon>
        <taxon>Pseudomonadota</taxon>
        <taxon>Gammaproteobacteria</taxon>
        <taxon>Enterobacterales</taxon>
        <taxon>Erwiniaceae</taxon>
        <taxon>Buchnera</taxon>
    </lineage>
</organism>
<feature type="transmembrane region" description="Helical" evidence="6">
    <location>
        <begin position="68"/>
        <end position="88"/>
    </location>
</feature>
<accession>A0A455TA72</accession>
<sequence>MRILKLILLFIIVSITWGTTWIAMKIIVETIPPLFATGMRFLLISPLLLIISYLNEVPLLFPLGKKKLQMLITIFYFFIPFTLMLYAGTYINSILSSMMFSIMPIVILIASWFFLKEKIFLIQILGITLAIVSLITLLIIKCDFNNYYELKGIFSIILAILSHAFIYIQCKIKCCNISVFTFNTLPSLVSGIILLILSLIIEHPSYQTFSIKSMLALFYLSNFSGLFGILSFFYLQKKVKSFISSIVFLIFPLISITLEKYIYKYNISKNEILIIIFLIIGTLLTLAPKIFVFKNLKVKK</sequence>
<evidence type="ECO:0000256" key="6">
    <source>
        <dbReference type="SAM" id="Phobius"/>
    </source>
</evidence>
<feature type="domain" description="EamA" evidence="7">
    <location>
        <begin position="6"/>
        <end position="137"/>
    </location>
</feature>
<evidence type="ECO:0000313" key="8">
    <source>
        <dbReference type="EMBL" id="BBI01232.1"/>
    </source>
</evidence>
<evidence type="ECO:0000256" key="2">
    <source>
        <dbReference type="ARBA" id="ARBA00022475"/>
    </source>
</evidence>
<reference evidence="8 9" key="1">
    <citation type="journal article" date="2019" name="Proc. Natl. Acad. Sci. U.S.A.">
        <title>Exaggeration and cooption of innate immunity for social defense.</title>
        <authorList>
            <person name="Kutsukake M."/>
            <person name="Moriyama M."/>
            <person name="Shigenobu S."/>
            <person name="Meng X.-Y."/>
            <person name="Nikoh N."/>
            <person name="Noda C."/>
            <person name="Kobayashi S."/>
            <person name="Fukatsu T."/>
        </authorList>
    </citation>
    <scope>NUCLEOTIDE SEQUENCE [LARGE SCALE GENOMIC DNA]</scope>
    <source>
        <strain evidence="8 9">Nmo</strain>
    </source>
</reference>
<feature type="transmembrane region" description="Helical" evidence="6">
    <location>
        <begin position="34"/>
        <end position="56"/>
    </location>
</feature>
<evidence type="ECO:0000313" key="9">
    <source>
        <dbReference type="Proteomes" id="UP000317544"/>
    </source>
</evidence>
<dbReference type="PANTHER" id="PTHR32322:SF14">
    <property type="entry name" value="PROTEIN PAGO"/>
    <property type="match status" value="1"/>
</dbReference>
<dbReference type="OrthoDB" id="20414at2"/>
<feature type="transmembrane region" description="Helical" evidence="6">
    <location>
        <begin position="7"/>
        <end position="28"/>
    </location>
</feature>
<keyword evidence="4 6" id="KW-1133">Transmembrane helix</keyword>
<evidence type="ECO:0000256" key="3">
    <source>
        <dbReference type="ARBA" id="ARBA00022692"/>
    </source>
</evidence>
<evidence type="ECO:0000259" key="7">
    <source>
        <dbReference type="Pfam" id="PF00892"/>
    </source>
</evidence>
<dbReference type="PANTHER" id="PTHR32322">
    <property type="entry name" value="INNER MEMBRANE TRANSPORTER"/>
    <property type="match status" value="1"/>
</dbReference>
<dbReference type="InterPro" id="IPR050638">
    <property type="entry name" value="AA-Vitamin_Transporters"/>
</dbReference>